<organism evidence="1 2">
    <name type="scientific">Pyronema omphalodes (strain CBS 100304)</name>
    <name type="common">Pyronema confluens</name>
    <dbReference type="NCBI Taxonomy" id="1076935"/>
    <lineage>
        <taxon>Eukaryota</taxon>
        <taxon>Fungi</taxon>
        <taxon>Dikarya</taxon>
        <taxon>Ascomycota</taxon>
        <taxon>Pezizomycotina</taxon>
        <taxon>Pezizomycetes</taxon>
        <taxon>Pezizales</taxon>
        <taxon>Pyronemataceae</taxon>
        <taxon>Pyronema</taxon>
    </lineage>
</organism>
<dbReference type="Proteomes" id="UP000018144">
    <property type="component" value="Unassembled WGS sequence"/>
</dbReference>
<proteinExistence type="predicted"/>
<dbReference type="AlphaFoldDB" id="U4L7Q9"/>
<protein>
    <submittedName>
        <fullName evidence="1">Uncharacterized protein</fullName>
    </submittedName>
</protein>
<accession>U4L7Q9</accession>
<evidence type="ECO:0000313" key="1">
    <source>
        <dbReference type="EMBL" id="CCX13708.1"/>
    </source>
</evidence>
<reference evidence="1 2" key="1">
    <citation type="journal article" date="2013" name="PLoS Genet.">
        <title>The genome and development-dependent transcriptomes of Pyronema confluens: a window into fungal evolution.</title>
        <authorList>
            <person name="Traeger S."/>
            <person name="Altegoer F."/>
            <person name="Freitag M."/>
            <person name="Gabaldon T."/>
            <person name="Kempken F."/>
            <person name="Kumar A."/>
            <person name="Marcet-Houben M."/>
            <person name="Poggeler S."/>
            <person name="Stajich J.E."/>
            <person name="Nowrousian M."/>
        </authorList>
    </citation>
    <scope>NUCLEOTIDE SEQUENCE [LARGE SCALE GENOMIC DNA]</scope>
    <source>
        <strain evidence="2">CBS 100304</strain>
        <tissue evidence="1">Vegetative mycelium</tissue>
    </source>
</reference>
<keyword evidence="2" id="KW-1185">Reference proteome</keyword>
<gene>
    <name evidence="1" type="ORF">PCON_13301</name>
</gene>
<sequence length="108" mass="12097">MGLSGYCHDIARYGSCSDHDTTVPESHIAVIQQDIVMTELIMAPIPISTHEAILSSHHGTTGRHIKGEYELTILLMVQQLCSYWFFDPKLQRHCTKEKDQALGEGGRT</sequence>
<name>U4L7Q9_PYROM</name>
<evidence type="ECO:0000313" key="2">
    <source>
        <dbReference type="Proteomes" id="UP000018144"/>
    </source>
</evidence>
<dbReference type="EMBL" id="HF935887">
    <property type="protein sequence ID" value="CCX13708.1"/>
    <property type="molecule type" value="Genomic_DNA"/>
</dbReference>